<dbReference type="InterPro" id="IPR025870">
    <property type="entry name" value="Glyoxalase-like_dom"/>
</dbReference>
<dbReference type="AlphaFoldDB" id="A0A170PTS6"/>
<dbReference type="SUPFAM" id="SSF54593">
    <property type="entry name" value="Glyoxalase/Bleomycin resistance protein/Dihydroxybiphenyl dioxygenase"/>
    <property type="match status" value="1"/>
</dbReference>
<evidence type="ECO:0000259" key="1">
    <source>
        <dbReference type="Pfam" id="PF13468"/>
    </source>
</evidence>
<evidence type="ECO:0000313" key="2">
    <source>
        <dbReference type="EMBL" id="CUS56836.1"/>
    </source>
</evidence>
<proteinExistence type="predicted"/>
<dbReference type="Gene3D" id="3.10.180.10">
    <property type="entry name" value="2,3-Dihydroxybiphenyl 1,2-Dioxygenase, domain 1"/>
    <property type="match status" value="1"/>
</dbReference>
<protein>
    <submittedName>
        <fullName evidence="2">Bll0142 protein</fullName>
    </submittedName>
</protein>
<accession>A0A170PTS6</accession>
<gene>
    <name evidence="2" type="ORF">MGWOODY_Hyp1298</name>
</gene>
<dbReference type="Pfam" id="PF13468">
    <property type="entry name" value="Glyoxalase_3"/>
    <property type="match status" value="1"/>
</dbReference>
<dbReference type="EMBL" id="CZQD01000034">
    <property type="protein sequence ID" value="CUS56836.1"/>
    <property type="molecule type" value="Genomic_DNA"/>
</dbReference>
<sequence>MTAPRLRQLVIAAETLETADRLGELLGLGAPFIDPGVKEFGLENRVYAIGDQFLEVVVPMTDSAPARRFIDRGGEGGYMAIFQTDDLEGLRTRVDGMGIRRVWNIDLPDISASHLHPADIGGAIVSVDEARPAGSWRWGGPDWRERAVAGRLTALAVESPEPEALATRWALALGQTVDRDSIFLADGVIQFRKGETERVAAFGIQTPDHAAVLERAGKMGLDVDWREVKFAGVGLSLVV</sequence>
<feature type="domain" description="Glyoxalase-like" evidence="1">
    <location>
        <begin position="9"/>
        <end position="170"/>
    </location>
</feature>
<reference evidence="2" key="1">
    <citation type="submission" date="2015-10" db="EMBL/GenBank/DDBJ databases">
        <authorList>
            <person name="Gilbert D.G."/>
        </authorList>
    </citation>
    <scope>NUCLEOTIDE SEQUENCE</scope>
</reference>
<dbReference type="InterPro" id="IPR029068">
    <property type="entry name" value="Glyas_Bleomycin-R_OHBP_Dase"/>
</dbReference>
<name>A0A170PTS6_9ZZZZ</name>
<organism evidence="2">
    <name type="scientific">hydrothermal vent metagenome</name>
    <dbReference type="NCBI Taxonomy" id="652676"/>
    <lineage>
        <taxon>unclassified sequences</taxon>
        <taxon>metagenomes</taxon>
        <taxon>ecological metagenomes</taxon>
    </lineage>
</organism>